<keyword evidence="2" id="KW-0812">Transmembrane</keyword>
<sequence length="55" mass="6523">MSKENETVEEQMDTQRRRREKQNQYDKLTGLGWKSAGLLFLVIITALIVYAVFFR</sequence>
<accession>A0A1N7JAH7</accession>
<organism evidence="3 4">
    <name type="scientific">Salimicrobium flavidum</name>
    <dbReference type="NCBI Taxonomy" id="570947"/>
    <lineage>
        <taxon>Bacteria</taxon>
        <taxon>Bacillati</taxon>
        <taxon>Bacillota</taxon>
        <taxon>Bacilli</taxon>
        <taxon>Bacillales</taxon>
        <taxon>Bacillaceae</taxon>
        <taxon>Salimicrobium</taxon>
    </lineage>
</organism>
<dbReference type="RefSeq" id="WP_159438207.1">
    <property type="nucleotide sequence ID" value="NZ_FTOC01000004.1"/>
</dbReference>
<protein>
    <submittedName>
        <fullName evidence="3">Uncharacterized protein</fullName>
    </submittedName>
</protein>
<gene>
    <name evidence="3" type="ORF">SAMN05421687_104265</name>
</gene>
<evidence type="ECO:0000313" key="3">
    <source>
        <dbReference type="EMBL" id="SIS46266.1"/>
    </source>
</evidence>
<keyword evidence="4" id="KW-1185">Reference proteome</keyword>
<feature type="transmembrane region" description="Helical" evidence="2">
    <location>
        <begin position="35"/>
        <end position="54"/>
    </location>
</feature>
<evidence type="ECO:0000256" key="1">
    <source>
        <dbReference type="SAM" id="MobiDB-lite"/>
    </source>
</evidence>
<dbReference type="Proteomes" id="UP000187608">
    <property type="component" value="Unassembled WGS sequence"/>
</dbReference>
<reference evidence="4" key="1">
    <citation type="submission" date="2017-01" db="EMBL/GenBank/DDBJ databases">
        <authorList>
            <person name="Varghese N."/>
            <person name="Submissions S."/>
        </authorList>
    </citation>
    <scope>NUCLEOTIDE SEQUENCE [LARGE SCALE GENOMIC DNA]</scope>
    <source>
        <strain evidence="4">DSM 23127</strain>
    </source>
</reference>
<keyword evidence="2" id="KW-0472">Membrane</keyword>
<dbReference type="OrthoDB" id="2974605at2"/>
<dbReference type="EMBL" id="FTOC01000004">
    <property type="protein sequence ID" value="SIS46266.1"/>
    <property type="molecule type" value="Genomic_DNA"/>
</dbReference>
<dbReference type="AlphaFoldDB" id="A0A1N7JAH7"/>
<evidence type="ECO:0000313" key="4">
    <source>
        <dbReference type="Proteomes" id="UP000187608"/>
    </source>
</evidence>
<feature type="region of interest" description="Disordered" evidence="1">
    <location>
        <begin position="1"/>
        <end position="23"/>
    </location>
</feature>
<keyword evidence="2" id="KW-1133">Transmembrane helix</keyword>
<evidence type="ECO:0000256" key="2">
    <source>
        <dbReference type="SAM" id="Phobius"/>
    </source>
</evidence>
<proteinExistence type="predicted"/>
<name>A0A1N7JAH7_9BACI</name>